<gene>
    <name evidence="2" type="primary">gatA_2</name>
    <name evidence="2" type="ORF">RUE5091_00781</name>
</gene>
<dbReference type="PANTHER" id="PTHR11895">
    <property type="entry name" value="TRANSAMIDASE"/>
    <property type="match status" value="1"/>
</dbReference>
<accession>A0A0P1IFW7</accession>
<dbReference type="InterPro" id="IPR000120">
    <property type="entry name" value="Amidase"/>
</dbReference>
<dbReference type="EMBL" id="CYUD01000002">
    <property type="protein sequence ID" value="CUJ88862.1"/>
    <property type="molecule type" value="Genomic_DNA"/>
</dbReference>
<dbReference type="PANTHER" id="PTHR11895:SF76">
    <property type="entry name" value="INDOLEACETAMIDE HYDROLASE"/>
    <property type="match status" value="1"/>
</dbReference>
<dbReference type="InterPro" id="IPR036928">
    <property type="entry name" value="AS_sf"/>
</dbReference>
<evidence type="ECO:0000259" key="1">
    <source>
        <dbReference type="Pfam" id="PF01425"/>
    </source>
</evidence>
<dbReference type="RefSeq" id="WP_207383714.1">
    <property type="nucleotide sequence ID" value="NZ_CYUD01000002.1"/>
</dbReference>
<evidence type="ECO:0000313" key="2">
    <source>
        <dbReference type="EMBL" id="CUJ88862.1"/>
    </source>
</evidence>
<organism evidence="2 3">
    <name type="scientific">Ruegeria denitrificans</name>
    <dbReference type="NCBI Taxonomy" id="1715692"/>
    <lineage>
        <taxon>Bacteria</taxon>
        <taxon>Pseudomonadati</taxon>
        <taxon>Pseudomonadota</taxon>
        <taxon>Alphaproteobacteria</taxon>
        <taxon>Rhodobacterales</taxon>
        <taxon>Roseobacteraceae</taxon>
        <taxon>Ruegeria</taxon>
    </lineage>
</organism>
<dbReference type="AlphaFoldDB" id="A0A0P1IFW7"/>
<dbReference type="InterPro" id="IPR023631">
    <property type="entry name" value="Amidase_dom"/>
</dbReference>
<proteinExistence type="predicted"/>
<keyword evidence="2" id="KW-0808">Transferase</keyword>
<keyword evidence="2" id="KW-0436">Ligase</keyword>
<name>A0A0P1IFW7_9RHOB</name>
<dbReference type="GO" id="GO:0016874">
    <property type="term" value="F:ligase activity"/>
    <property type="evidence" value="ECO:0007669"/>
    <property type="project" value="UniProtKB-KW"/>
</dbReference>
<dbReference type="GO" id="GO:0016740">
    <property type="term" value="F:transferase activity"/>
    <property type="evidence" value="ECO:0007669"/>
    <property type="project" value="UniProtKB-KW"/>
</dbReference>
<dbReference type="SUPFAM" id="SSF75304">
    <property type="entry name" value="Amidase signature (AS) enzymes"/>
    <property type="match status" value="1"/>
</dbReference>
<dbReference type="Proteomes" id="UP000051260">
    <property type="component" value="Unassembled WGS sequence"/>
</dbReference>
<dbReference type="Gene3D" id="3.90.1300.10">
    <property type="entry name" value="Amidase signature (AS) domain"/>
    <property type="match status" value="1"/>
</dbReference>
<dbReference type="EC" id="6.3.5.-" evidence="2"/>
<dbReference type="NCBIfam" id="NF005686">
    <property type="entry name" value="PRK07486.1"/>
    <property type="match status" value="1"/>
</dbReference>
<dbReference type="STRING" id="1715692.RUE5091_00781"/>
<protein>
    <submittedName>
        <fullName evidence="2">Glutamyl-tRNA(Gln) amidotransferase subunit A</fullName>
        <ecNumber evidence="2">6.3.5.-</ecNumber>
    </submittedName>
</protein>
<dbReference type="Pfam" id="PF01425">
    <property type="entry name" value="Amidase"/>
    <property type="match status" value="1"/>
</dbReference>
<sequence>MELSRTTASDLLNALSTRQVSTQEVMQQTLNRIGAVNQAANAIVALRDPDDLMAEARALDAGPNRGQLHGLPIAVKDVVNVAGIVSSQGSPIFKGHIPQRDDLIAARMRAAGAILIGKTNVPEFGLGSHTFNPVYGATANPYNLTRTCGGSSGGAAVALATGMVALADGSDAMGSLRNPAAWNNVYGFRPSWGRVPSEPVGDGFLHQLSTLGPMARSPEDLGLLLDVISGPDSRQPYGGAHPNIFPVKAADMRGLQIGWLDDWGGAYPFEDGIRKMCQDALSVFTQQGAEVVPVAPPIEAERLWDTWTTLRSWSVAASLAPLADQREALKDTAQWELDRGLTLTAMQVHQASVVRSEWFRRAAKLMRDYDALVLPSTQVWPFEIETPYPTEIAGQRMDTYHRWMEVMVPVSLIGLPCLALPVGFGVNGLPMGMQVFGPRGADARILSIGAAYHAVTGWPQKRPATP</sequence>
<keyword evidence="3" id="KW-1185">Reference proteome</keyword>
<reference evidence="3" key="1">
    <citation type="submission" date="2015-09" db="EMBL/GenBank/DDBJ databases">
        <authorList>
            <person name="Rodrigo-Torres L."/>
            <person name="Arahal D.R."/>
        </authorList>
    </citation>
    <scope>NUCLEOTIDE SEQUENCE [LARGE SCALE GENOMIC DNA]</scope>
    <source>
        <strain evidence="3">CECT 5091</strain>
    </source>
</reference>
<evidence type="ECO:0000313" key="3">
    <source>
        <dbReference type="Proteomes" id="UP000051260"/>
    </source>
</evidence>
<feature type="domain" description="Amidase" evidence="1">
    <location>
        <begin position="24"/>
        <end position="446"/>
    </location>
</feature>